<dbReference type="PANTHER" id="PTHR30478:SF0">
    <property type="entry name" value="BETA SLIDING CLAMP"/>
    <property type="match status" value="1"/>
</dbReference>
<dbReference type="InterPro" id="IPR022634">
    <property type="entry name" value="DNA_polIII_beta_N"/>
</dbReference>
<dbReference type="CDD" id="cd00140">
    <property type="entry name" value="beta_clamp"/>
    <property type="match status" value="1"/>
</dbReference>
<dbReference type="PIRSF" id="PIRSF000804">
    <property type="entry name" value="DNA_pol_III_b"/>
    <property type="match status" value="1"/>
</dbReference>
<feature type="domain" description="DNA polymerase III beta sliding clamp C-terminal" evidence="12">
    <location>
        <begin position="239"/>
        <end position="357"/>
    </location>
</feature>
<dbReference type="InterPro" id="IPR022635">
    <property type="entry name" value="DNA_polIII_beta_C"/>
</dbReference>
<evidence type="ECO:0000256" key="8">
    <source>
        <dbReference type="ARBA" id="ARBA00023125"/>
    </source>
</evidence>
<dbReference type="InterPro" id="IPR046938">
    <property type="entry name" value="DNA_clamp_sf"/>
</dbReference>
<comment type="subcellular location">
    <subcellularLocation>
        <location evidence="1 9">Cytoplasm</location>
    </subcellularLocation>
</comment>
<feature type="domain" description="DNA polymerase III beta sliding clamp N-terminal" evidence="10">
    <location>
        <begin position="1"/>
        <end position="117"/>
    </location>
</feature>
<protein>
    <recommendedName>
        <fullName evidence="9">Beta sliding clamp</fullName>
    </recommendedName>
</protein>
<accession>A0A7C0ZE51</accession>
<dbReference type="Pfam" id="PF02768">
    <property type="entry name" value="DNA_pol3_beta_3"/>
    <property type="match status" value="1"/>
</dbReference>
<proteinExistence type="inferred from homology"/>
<evidence type="ECO:0000256" key="6">
    <source>
        <dbReference type="ARBA" id="ARBA00022705"/>
    </source>
</evidence>
<keyword evidence="5 9" id="KW-0548">Nucleotidyltransferase</keyword>
<dbReference type="NCBIfam" id="TIGR00663">
    <property type="entry name" value="dnan"/>
    <property type="match status" value="1"/>
</dbReference>
<evidence type="ECO:0000259" key="12">
    <source>
        <dbReference type="Pfam" id="PF02768"/>
    </source>
</evidence>
<dbReference type="Proteomes" id="UP000885847">
    <property type="component" value="Unassembled WGS sequence"/>
</dbReference>
<evidence type="ECO:0000256" key="2">
    <source>
        <dbReference type="ARBA" id="ARBA00010752"/>
    </source>
</evidence>
<keyword evidence="3 9" id="KW-0963">Cytoplasm</keyword>
<evidence type="ECO:0000259" key="10">
    <source>
        <dbReference type="Pfam" id="PF00712"/>
    </source>
</evidence>
<dbReference type="GO" id="GO:0009360">
    <property type="term" value="C:DNA polymerase III complex"/>
    <property type="evidence" value="ECO:0007669"/>
    <property type="project" value="InterPro"/>
</dbReference>
<keyword evidence="7 9" id="KW-0239">DNA-directed DNA polymerase</keyword>
<dbReference type="GO" id="GO:0008408">
    <property type="term" value="F:3'-5' exonuclease activity"/>
    <property type="evidence" value="ECO:0007669"/>
    <property type="project" value="InterPro"/>
</dbReference>
<dbReference type="SUPFAM" id="SSF55979">
    <property type="entry name" value="DNA clamp"/>
    <property type="match status" value="3"/>
</dbReference>
<dbReference type="InterPro" id="IPR001001">
    <property type="entry name" value="DNA_polIII_beta"/>
</dbReference>
<dbReference type="PANTHER" id="PTHR30478">
    <property type="entry name" value="DNA POLYMERASE III SUBUNIT BETA"/>
    <property type="match status" value="1"/>
</dbReference>
<dbReference type="Pfam" id="PF00712">
    <property type="entry name" value="DNA_pol3_beta"/>
    <property type="match status" value="1"/>
</dbReference>
<evidence type="ECO:0000256" key="4">
    <source>
        <dbReference type="ARBA" id="ARBA00022679"/>
    </source>
</evidence>
<comment type="caution">
    <text evidence="13">The sequence shown here is derived from an EMBL/GenBank/DDBJ whole genome shotgun (WGS) entry which is preliminary data.</text>
</comment>
<reference evidence="13" key="1">
    <citation type="journal article" date="2020" name="mSystems">
        <title>Genome- and Community-Level Interaction Insights into Carbon Utilization and Element Cycling Functions of Hydrothermarchaeota in Hydrothermal Sediment.</title>
        <authorList>
            <person name="Zhou Z."/>
            <person name="Liu Y."/>
            <person name="Xu W."/>
            <person name="Pan J."/>
            <person name="Luo Z.H."/>
            <person name="Li M."/>
        </authorList>
    </citation>
    <scope>NUCLEOTIDE SEQUENCE [LARGE SCALE GENOMIC DNA]</scope>
    <source>
        <strain evidence="13">HyVt-102</strain>
    </source>
</reference>
<comment type="subunit">
    <text evidence="9">Forms a ring-shaped head-to-tail homodimer around DNA.</text>
</comment>
<feature type="domain" description="DNA polymerase III beta sliding clamp central" evidence="11">
    <location>
        <begin position="127"/>
        <end position="237"/>
    </location>
</feature>
<dbReference type="Gene3D" id="3.70.10.10">
    <property type="match status" value="1"/>
</dbReference>
<evidence type="ECO:0000256" key="9">
    <source>
        <dbReference type="PIRNR" id="PIRNR000804"/>
    </source>
</evidence>
<keyword evidence="8" id="KW-0238">DNA-binding</keyword>
<dbReference type="GO" id="GO:0005737">
    <property type="term" value="C:cytoplasm"/>
    <property type="evidence" value="ECO:0007669"/>
    <property type="project" value="UniProtKB-SubCell"/>
</dbReference>
<name>A0A7C0ZE51_UNCW3</name>
<sequence>MKFKVNSKDFLNDLGPVLDTVPSVATYPVLTSFLLIADKNGLTAYGTDLDNSVMARIPATIEDVGSCAISAKIVKSVLKEIDEEITFERIENQIVISYKNGKFKLGLYERDEFPELPSEIPGTIVELNMEFLRASIEKTVFCVSSEPSRMALSGLYWEYGDGKSTMVGSDGFRMGIYTEDMEINLEPFSIIIPPKILNEVLRLGKDNVKFGWDKTKVFFQLGNYTLISRLIDDRFPDYKSVIPEDNPNVLKIKKEVLSSVLRRVSVFSPDKAKSVELILGGDTMEITSRSELGSGTEKLSGEYTGSDLRIGMSASSLLEFLRKIEGDIVEISFGDSESPVLIKDPANHRVLYVVTPIILRE</sequence>
<evidence type="ECO:0000256" key="5">
    <source>
        <dbReference type="ARBA" id="ARBA00022695"/>
    </source>
</evidence>
<evidence type="ECO:0000313" key="13">
    <source>
        <dbReference type="EMBL" id="HDI83914.1"/>
    </source>
</evidence>
<dbReference type="AlphaFoldDB" id="A0A7C0ZE51"/>
<gene>
    <name evidence="13" type="primary">dnaN</name>
    <name evidence="13" type="ORF">ENF18_09020</name>
</gene>
<evidence type="ECO:0000259" key="11">
    <source>
        <dbReference type="Pfam" id="PF02767"/>
    </source>
</evidence>
<dbReference type="SMART" id="SM00480">
    <property type="entry name" value="POL3Bc"/>
    <property type="match status" value="1"/>
</dbReference>
<dbReference type="Pfam" id="PF02767">
    <property type="entry name" value="DNA_pol3_beta_2"/>
    <property type="match status" value="1"/>
</dbReference>
<comment type="function">
    <text evidence="9">Confers DNA tethering and processivity to DNA polymerases and other proteins. Acts as a clamp, forming a ring around DNA (a reaction catalyzed by the clamp-loading complex) which diffuses in an ATP-independent manner freely and bidirectionally along dsDNA. Initially characterized for its ability to contact the catalytic subunit of DNA polymerase III (Pol III), a complex, multichain enzyme responsible for most of the replicative synthesis in bacteria; Pol III exhibits 3'-5' exonuclease proofreading activity. The beta chain is required for initiation of replication as well as for processivity of DNA replication.</text>
</comment>
<evidence type="ECO:0000256" key="1">
    <source>
        <dbReference type="ARBA" id="ARBA00004496"/>
    </source>
</evidence>
<dbReference type="GO" id="GO:0006271">
    <property type="term" value="P:DNA strand elongation involved in DNA replication"/>
    <property type="evidence" value="ECO:0007669"/>
    <property type="project" value="TreeGrafter"/>
</dbReference>
<dbReference type="Gene3D" id="3.10.150.10">
    <property type="entry name" value="DNA Polymerase III, subunit A, domain 2"/>
    <property type="match status" value="1"/>
</dbReference>
<keyword evidence="6 9" id="KW-0235">DNA replication</keyword>
<keyword evidence="4 9" id="KW-0808">Transferase</keyword>
<dbReference type="GO" id="GO:0003887">
    <property type="term" value="F:DNA-directed DNA polymerase activity"/>
    <property type="evidence" value="ECO:0007669"/>
    <property type="project" value="UniProtKB-UniRule"/>
</dbReference>
<evidence type="ECO:0000256" key="7">
    <source>
        <dbReference type="ARBA" id="ARBA00022932"/>
    </source>
</evidence>
<comment type="similarity">
    <text evidence="2 9">Belongs to the beta sliding clamp family.</text>
</comment>
<organism evidence="13">
    <name type="scientific">candidate division WOR-3 bacterium</name>
    <dbReference type="NCBI Taxonomy" id="2052148"/>
    <lineage>
        <taxon>Bacteria</taxon>
        <taxon>Bacteria division WOR-3</taxon>
    </lineage>
</organism>
<dbReference type="InterPro" id="IPR022637">
    <property type="entry name" value="DNA_polIII_beta_cen"/>
</dbReference>
<dbReference type="EMBL" id="DQWE01000417">
    <property type="protein sequence ID" value="HDI83914.1"/>
    <property type="molecule type" value="Genomic_DNA"/>
</dbReference>
<evidence type="ECO:0000256" key="3">
    <source>
        <dbReference type="ARBA" id="ARBA00022490"/>
    </source>
</evidence>
<dbReference type="GO" id="GO:0003677">
    <property type="term" value="F:DNA binding"/>
    <property type="evidence" value="ECO:0007669"/>
    <property type="project" value="UniProtKB-UniRule"/>
</dbReference>